<evidence type="ECO:0000259" key="1">
    <source>
        <dbReference type="PROSITE" id="PS50943"/>
    </source>
</evidence>
<organism evidence="2 3">
    <name type="scientific">Aequorivita antarctica</name>
    <dbReference type="NCBI Taxonomy" id="153266"/>
    <lineage>
        <taxon>Bacteria</taxon>
        <taxon>Pseudomonadati</taxon>
        <taxon>Bacteroidota</taxon>
        <taxon>Flavobacteriia</taxon>
        <taxon>Flavobacteriales</taxon>
        <taxon>Flavobacteriaceae</taxon>
        <taxon>Aequorivita</taxon>
    </lineage>
</organism>
<dbReference type="AlphaFoldDB" id="A0A5C6Z0L6"/>
<keyword evidence="3" id="KW-1185">Reference proteome</keyword>
<dbReference type="PROSITE" id="PS50943">
    <property type="entry name" value="HTH_CROC1"/>
    <property type="match status" value="1"/>
</dbReference>
<evidence type="ECO:0000313" key="2">
    <source>
        <dbReference type="EMBL" id="TXD73568.1"/>
    </source>
</evidence>
<dbReference type="SMART" id="SM00530">
    <property type="entry name" value="HTH_XRE"/>
    <property type="match status" value="1"/>
</dbReference>
<protein>
    <submittedName>
        <fullName evidence="2">Helix-turn-helix transcriptional regulator</fullName>
    </submittedName>
</protein>
<dbReference type="Proteomes" id="UP000321497">
    <property type="component" value="Unassembled WGS sequence"/>
</dbReference>
<dbReference type="EMBL" id="VORT01000004">
    <property type="protein sequence ID" value="TXD73568.1"/>
    <property type="molecule type" value="Genomic_DNA"/>
</dbReference>
<evidence type="ECO:0000313" key="3">
    <source>
        <dbReference type="Proteomes" id="UP000321497"/>
    </source>
</evidence>
<dbReference type="SUPFAM" id="SSF47413">
    <property type="entry name" value="lambda repressor-like DNA-binding domains"/>
    <property type="match status" value="1"/>
</dbReference>
<dbReference type="OrthoDB" id="1446321at2"/>
<dbReference type="GO" id="GO:0003677">
    <property type="term" value="F:DNA binding"/>
    <property type="evidence" value="ECO:0007669"/>
    <property type="project" value="InterPro"/>
</dbReference>
<feature type="domain" description="HTH cro/C1-type" evidence="1">
    <location>
        <begin position="18"/>
        <end position="72"/>
    </location>
</feature>
<comment type="caution">
    <text evidence="2">The sequence shown here is derived from an EMBL/GenBank/DDBJ whole genome shotgun (WGS) entry which is preliminary data.</text>
</comment>
<name>A0A5C6Z0L6_9FLAO</name>
<dbReference type="Pfam" id="PF01381">
    <property type="entry name" value="HTH_3"/>
    <property type="match status" value="1"/>
</dbReference>
<dbReference type="InterPro" id="IPR001387">
    <property type="entry name" value="Cro/C1-type_HTH"/>
</dbReference>
<reference evidence="2 3" key="1">
    <citation type="submission" date="2019-08" db="EMBL/GenBank/DDBJ databases">
        <title>Genome of Aequorivita antarctica SW49 (type strain).</title>
        <authorList>
            <person name="Bowman J.P."/>
        </authorList>
    </citation>
    <scope>NUCLEOTIDE SEQUENCE [LARGE SCALE GENOMIC DNA]</scope>
    <source>
        <strain evidence="2 3">SW49</strain>
    </source>
</reference>
<sequence>MDSKEVLEIYMKEFAQHLSRLREQKFKTMDNIATNSSYDASNYNKYEKGKGNPTLETILKIASLLEIPPKELFNFDFDIRKHRIKM</sequence>
<accession>A0A5C6Z0L6</accession>
<dbReference type="InterPro" id="IPR010982">
    <property type="entry name" value="Lambda_DNA-bd_dom_sf"/>
</dbReference>
<dbReference type="CDD" id="cd00093">
    <property type="entry name" value="HTH_XRE"/>
    <property type="match status" value="1"/>
</dbReference>
<dbReference type="RefSeq" id="WP_111844717.1">
    <property type="nucleotide sequence ID" value="NZ_UEGI01000008.1"/>
</dbReference>
<dbReference type="Gene3D" id="1.10.260.40">
    <property type="entry name" value="lambda repressor-like DNA-binding domains"/>
    <property type="match status" value="1"/>
</dbReference>
<gene>
    <name evidence="2" type="ORF">ESU54_07335</name>
</gene>
<proteinExistence type="predicted"/>